<organism evidence="1">
    <name type="scientific">uncultured Caudovirales phage</name>
    <dbReference type="NCBI Taxonomy" id="2100421"/>
    <lineage>
        <taxon>Viruses</taxon>
        <taxon>Duplodnaviria</taxon>
        <taxon>Heunggongvirae</taxon>
        <taxon>Uroviricota</taxon>
        <taxon>Caudoviricetes</taxon>
        <taxon>Peduoviridae</taxon>
        <taxon>Maltschvirus</taxon>
        <taxon>Maltschvirus maltsch</taxon>
    </lineage>
</organism>
<proteinExistence type="predicted"/>
<protein>
    <submittedName>
        <fullName evidence="1">Uncharacterized protein</fullName>
    </submittedName>
</protein>
<gene>
    <name evidence="1" type="ORF">UFOVP723_213</name>
</gene>
<name>A0A6J5NZ11_9CAUD</name>
<reference evidence="1" key="1">
    <citation type="submission" date="2020-04" db="EMBL/GenBank/DDBJ databases">
        <authorList>
            <person name="Chiriac C."/>
            <person name="Salcher M."/>
            <person name="Ghai R."/>
            <person name="Kavagutti S V."/>
        </authorList>
    </citation>
    <scope>NUCLEOTIDE SEQUENCE</scope>
</reference>
<sequence>MLQPKRPILTNTVVDPYSQANRQQKHLAAVEKFRKQQTDSSIHSNRFDSNDNIKNAAIGYTANLLGSYVGIPQVSAIATNLLSINSPNVPRYSTSPFNQLYNIPGLAYNDFRSRKSKIGLGQSADIRLDGATAALSLTELKRTGGTVSWKAALYAGASAAPGGVYNLFNRNSAGTFGYGWGDHGNPDALRRDFTMRSHVSSRWSFTGNAWKTTVNPMQLATPFRGDKVNVIDYRNDASLKNAYQWRTADSLFGIKGTENFAKSMGETRDFIKFYFTGPKLAPHTINDSKITDDIIVFRATIGQITDSFQPQWTPVNMIGRADPNYHYSSFSRDLSMDFVIYATDRDELKPIYRKLNALAGYTAPDYMAAQSIGLTGPWMRITVGDLFNQVPVVISSLSYTFGDNESPWEINIEEDPENMQVPFKIQVSISFSVISDWLPQKGGQFYSLSKRFDKYGSLAGSDNWLSDNMQMFWNELARGGKDLASERAKLYEQFKNTGTIKGVTDIKDPAGTITGTTPPKP</sequence>
<accession>A0A6J5NZ11</accession>
<evidence type="ECO:0000313" key="1">
    <source>
        <dbReference type="EMBL" id="CAB4160474.1"/>
    </source>
</evidence>
<dbReference type="EMBL" id="LR796697">
    <property type="protein sequence ID" value="CAB4160474.1"/>
    <property type="molecule type" value="Genomic_DNA"/>
</dbReference>